<dbReference type="Pfam" id="PF00400">
    <property type="entry name" value="WD40"/>
    <property type="match status" value="1"/>
</dbReference>
<gene>
    <name evidence="3" type="ORF">HPB51_022230</name>
</gene>
<reference evidence="3" key="1">
    <citation type="journal article" date="2020" name="Cell">
        <title>Large-Scale Comparative Analyses of Tick Genomes Elucidate Their Genetic Diversity and Vector Capacities.</title>
        <authorList>
            <consortium name="Tick Genome and Microbiome Consortium (TIGMIC)"/>
            <person name="Jia N."/>
            <person name="Wang J."/>
            <person name="Shi W."/>
            <person name="Du L."/>
            <person name="Sun Y."/>
            <person name="Zhan W."/>
            <person name="Jiang J.F."/>
            <person name="Wang Q."/>
            <person name="Zhang B."/>
            <person name="Ji P."/>
            <person name="Bell-Sakyi L."/>
            <person name="Cui X.M."/>
            <person name="Yuan T.T."/>
            <person name="Jiang B.G."/>
            <person name="Yang W.F."/>
            <person name="Lam T.T."/>
            <person name="Chang Q.C."/>
            <person name="Ding S.J."/>
            <person name="Wang X.J."/>
            <person name="Zhu J.G."/>
            <person name="Ruan X.D."/>
            <person name="Zhao L."/>
            <person name="Wei J.T."/>
            <person name="Ye R.Z."/>
            <person name="Que T.C."/>
            <person name="Du C.H."/>
            <person name="Zhou Y.H."/>
            <person name="Cheng J.X."/>
            <person name="Dai P.F."/>
            <person name="Guo W.B."/>
            <person name="Han X.H."/>
            <person name="Huang E.J."/>
            <person name="Li L.F."/>
            <person name="Wei W."/>
            <person name="Gao Y.C."/>
            <person name="Liu J.Z."/>
            <person name="Shao H.Z."/>
            <person name="Wang X."/>
            <person name="Wang C.C."/>
            <person name="Yang T.C."/>
            <person name="Huo Q.B."/>
            <person name="Li W."/>
            <person name="Chen H.Y."/>
            <person name="Chen S.E."/>
            <person name="Zhou L.G."/>
            <person name="Ni X.B."/>
            <person name="Tian J.H."/>
            <person name="Sheng Y."/>
            <person name="Liu T."/>
            <person name="Pan Y.S."/>
            <person name="Xia L.Y."/>
            <person name="Li J."/>
            <person name="Zhao F."/>
            <person name="Cao W.C."/>
        </authorList>
    </citation>
    <scope>NUCLEOTIDE SEQUENCE</scope>
    <source>
        <strain evidence="3">Rmic-2018</strain>
    </source>
</reference>
<dbReference type="InterPro" id="IPR015943">
    <property type="entry name" value="WD40/YVTN_repeat-like_dom_sf"/>
</dbReference>
<protein>
    <submittedName>
        <fullName evidence="3">Uncharacterized protein</fullName>
    </submittedName>
</protein>
<keyword evidence="4" id="KW-1185">Reference proteome</keyword>
<proteinExistence type="predicted"/>
<evidence type="ECO:0000313" key="3">
    <source>
        <dbReference type="EMBL" id="KAH8029062.1"/>
    </source>
</evidence>
<sequence length="185" mass="19959">MTLTRPGSSPRSWPHRTSAVISVILACYVLHCACPFNMASPGVLVFSSVIILDSMLAENKATRRAGDEASTVEAVCIDGAQRTLAAGLLSGRLSLWDLGSQAERQSCLHPEGVTRAFWQGPHTVVTGCLDGAVRSWDVRTPQEPALCWRAHRHDILDLVLCPDGQRVVSVSDDGICAVHRFASPD</sequence>
<dbReference type="AlphaFoldDB" id="A0A9J6E3X0"/>
<comment type="caution">
    <text evidence="3">The sequence shown here is derived from an EMBL/GenBank/DDBJ whole genome shotgun (WGS) entry which is preliminary data.</text>
</comment>
<evidence type="ECO:0000256" key="2">
    <source>
        <dbReference type="ARBA" id="ARBA00022737"/>
    </source>
</evidence>
<evidence type="ECO:0000256" key="1">
    <source>
        <dbReference type="ARBA" id="ARBA00022574"/>
    </source>
</evidence>
<organism evidence="3 4">
    <name type="scientific">Rhipicephalus microplus</name>
    <name type="common">Cattle tick</name>
    <name type="synonym">Boophilus microplus</name>
    <dbReference type="NCBI Taxonomy" id="6941"/>
    <lineage>
        <taxon>Eukaryota</taxon>
        <taxon>Metazoa</taxon>
        <taxon>Ecdysozoa</taxon>
        <taxon>Arthropoda</taxon>
        <taxon>Chelicerata</taxon>
        <taxon>Arachnida</taxon>
        <taxon>Acari</taxon>
        <taxon>Parasitiformes</taxon>
        <taxon>Ixodida</taxon>
        <taxon>Ixodoidea</taxon>
        <taxon>Ixodidae</taxon>
        <taxon>Rhipicephalinae</taxon>
        <taxon>Rhipicephalus</taxon>
        <taxon>Boophilus</taxon>
    </lineage>
</organism>
<dbReference type="InterPro" id="IPR011047">
    <property type="entry name" value="Quinoprotein_ADH-like_sf"/>
</dbReference>
<dbReference type="Gene3D" id="2.130.10.10">
    <property type="entry name" value="YVTN repeat-like/Quinoprotein amine dehydrogenase"/>
    <property type="match status" value="1"/>
</dbReference>
<accession>A0A9J6E3X0</accession>
<keyword evidence="1" id="KW-0853">WD repeat</keyword>
<dbReference type="PANTHER" id="PTHR19857:SF8">
    <property type="entry name" value="ANGIO-ASSOCIATED MIGRATORY CELL PROTEIN"/>
    <property type="match status" value="1"/>
</dbReference>
<dbReference type="SMART" id="SM00320">
    <property type="entry name" value="WD40"/>
    <property type="match status" value="3"/>
</dbReference>
<dbReference type="PROSITE" id="PS51257">
    <property type="entry name" value="PROKAR_LIPOPROTEIN"/>
    <property type="match status" value="1"/>
</dbReference>
<dbReference type="InterPro" id="IPR051179">
    <property type="entry name" value="WD_repeat_multifunction"/>
</dbReference>
<dbReference type="PANTHER" id="PTHR19857">
    <property type="entry name" value="MITOCHONDRIAL DIVISION PROTEIN 1-RELATED"/>
    <property type="match status" value="1"/>
</dbReference>
<dbReference type="Proteomes" id="UP000821866">
    <property type="component" value="Chromosome 4"/>
</dbReference>
<dbReference type="InterPro" id="IPR001680">
    <property type="entry name" value="WD40_rpt"/>
</dbReference>
<name>A0A9J6E3X0_RHIMP</name>
<keyword evidence="2" id="KW-0677">Repeat</keyword>
<dbReference type="VEuPathDB" id="VectorBase:LOC119166754"/>
<dbReference type="SUPFAM" id="SSF50998">
    <property type="entry name" value="Quinoprotein alcohol dehydrogenase-like"/>
    <property type="match status" value="1"/>
</dbReference>
<reference evidence="3" key="2">
    <citation type="submission" date="2021-09" db="EMBL/GenBank/DDBJ databases">
        <authorList>
            <person name="Jia N."/>
            <person name="Wang J."/>
            <person name="Shi W."/>
            <person name="Du L."/>
            <person name="Sun Y."/>
            <person name="Zhan W."/>
            <person name="Jiang J."/>
            <person name="Wang Q."/>
            <person name="Zhang B."/>
            <person name="Ji P."/>
            <person name="Sakyi L.B."/>
            <person name="Cui X."/>
            <person name="Yuan T."/>
            <person name="Jiang B."/>
            <person name="Yang W."/>
            <person name="Lam T.T.-Y."/>
            <person name="Chang Q."/>
            <person name="Ding S."/>
            <person name="Wang X."/>
            <person name="Zhu J."/>
            <person name="Ruan X."/>
            <person name="Zhao L."/>
            <person name="Wei J."/>
            <person name="Que T."/>
            <person name="Du C."/>
            <person name="Cheng J."/>
            <person name="Dai P."/>
            <person name="Han X."/>
            <person name="Huang E."/>
            <person name="Gao Y."/>
            <person name="Liu J."/>
            <person name="Shao H."/>
            <person name="Ye R."/>
            <person name="Li L."/>
            <person name="Wei W."/>
            <person name="Wang X."/>
            <person name="Wang C."/>
            <person name="Huo Q."/>
            <person name="Li W."/>
            <person name="Guo W."/>
            <person name="Chen H."/>
            <person name="Chen S."/>
            <person name="Zhou L."/>
            <person name="Zhou L."/>
            <person name="Ni X."/>
            <person name="Tian J."/>
            <person name="Zhou Y."/>
            <person name="Sheng Y."/>
            <person name="Liu T."/>
            <person name="Pan Y."/>
            <person name="Xia L."/>
            <person name="Li J."/>
            <person name="Zhao F."/>
            <person name="Cao W."/>
        </authorList>
    </citation>
    <scope>NUCLEOTIDE SEQUENCE</scope>
    <source>
        <strain evidence="3">Rmic-2018</strain>
        <tissue evidence="3">Larvae</tissue>
    </source>
</reference>
<evidence type="ECO:0000313" key="4">
    <source>
        <dbReference type="Proteomes" id="UP000821866"/>
    </source>
</evidence>
<dbReference type="EMBL" id="JABSTU010000006">
    <property type="protein sequence ID" value="KAH8029062.1"/>
    <property type="molecule type" value="Genomic_DNA"/>
</dbReference>